<dbReference type="InterPro" id="IPR000878">
    <property type="entry name" value="4pyrrol_Mease"/>
</dbReference>
<gene>
    <name evidence="9" type="ORF">CAY53_05205</name>
</gene>
<dbReference type="CDD" id="cd11641">
    <property type="entry name" value="Precorrin-4_C11-MT"/>
    <property type="match status" value="1"/>
</dbReference>
<dbReference type="InterPro" id="IPR035996">
    <property type="entry name" value="4pyrrol_Methylase_sf"/>
</dbReference>
<dbReference type="SUPFAM" id="SSF53790">
    <property type="entry name" value="Tetrapyrrole methylase"/>
    <property type="match status" value="1"/>
</dbReference>
<reference evidence="9 10" key="1">
    <citation type="journal article" date="2018" name="MBio">
        <title>Insights into the evolution of host association through the isolation and characterization of a novel human periodontal pathobiont, Desulfobulbus oralis.</title>
        <authorList>
            <person name="Cross K.L."/>
            <person name="Chirania P."/>
            <person name="Xiong W."/>
            <person name="Beall C.J."/>
            <person name="Elkins J.G."/>
            <person name="Giannone R.J."/>
            <person name="Griffen A.L."/>
            <person name="Guss A.M."/>
            <person name="Hettich R.L."/>
            <person name="Joshi S.S."/>
            <person name="Mokrzan E.M."/>
            <person name="Martin R.K."/>
            <person name="Zhulin I.B."/>
            <person name="Leys E.J."/>
            <person name="Podar M."/>
        </authorList>
    </citation>
    <scope>NUCLEOTIDE SEQUENCE [LARGE SCALE GENOMIC DNA]</scope>
    <source>
        <strain evidence="9 10">ORNL</strain>
    </source>
</reference>
<evidence type="ECO:0000256" key="3">
    <source>
        <dbReference type="ARBA" id="ARBA00022573"/>
    </source>
</evidence>
<protein>
    <submittedName>
        <fullName evidence="9">Precorrin-4 C(11)-methyltransferase</fullName>
    </submittedName>
</protein>
<dbReference type="PROSITE" id="PS00839">
    <property type="entry name" value="SUMT_1"/>
    <property type="match status" value="1"/>
</dbReference>
<keyword evidence="5 7" id="KW-0808">Transferase</keyword>
<keyword evidence="6" id="KW-0949">S-adenosyl-L-methionine</keyword>
<dbReference type="GO" id="GO:0046026">
    <property type="term" value="F:precorrin-4 C11-methyltransferase activity"/>
    <property type="evidence" value="ECO:0007669"/>
    <property type="project" value="InterPro"/>
</dbReference>
<dbReference type="InterPro" id="IPR003043">
    <property type="entry name" value="Uropor_MeTrfase_CS"/>
</dbReference>
<keyword evidence="10" id="KW-1185">Reference proteome</keyword>
<feature type="domain" description="Tetrapyrrole methylase" evidence="8">
    <location>
        <begin position="5"/>
        <end position="210"/>
    </location>
</feature>
<dbReference type="Gene3D" id="3.40.1010.10">
    <property type="entry name" value="Cobalt-precorrin-4 Transmethylase, Domain 1"/>
    <property type="match status" value="1"/>
</dbReference>
<dbReference type="InterPro" id="IPR014776">
    <property type="entry name" value="4pyrrole_Mease_sub2"/>
</dbReference>
<evidence type="ECO:0000256" key="4">
    <source>
        <dbReference type="ARBA" id="ARBA00022603"/>
    </source>
</evidence>
<dbReference type="InterPro" id="IPR014777">
    <property type="entry name" value="4pyrrole_Mease_sub1"/>
</dbReference>
<dbReference type="Proteomes" id="UP000239867">
    <property type="component" value="Chromosome"/>
</dbReference>
<accession>A0A2L1GMQ7</accession>
<dbReference type="PANTHER" id="PTHR45790:SF4">
    <property type="entry name" value="COBALT-PRECORRIN-4 C(11)-METHYLTRANSFERASE"/>
    <property type="match status" value="1"/>
</dbReference>
<comment type="pathway">
    <text evidence="1">Cofactor biosynthesis; adenosylcobalamin biosynthesis.</text>
</comment>
<evidence type="ECO:0000256" key="6">
    <source>
        <dbReference type="ARBA" id="ARBA00022691"/>
    </source>
</evidence>
<evidence type="ECO:0000256" key="1">
    <source>
        <dbReference type="ARBA" id="ARBA00004953"/>
    </source>
</evidence>
<comment type="similarity">
    <text evidence="2 7">Belongs to the precorrin methyltransferase family.</text>
</comment>
<evidence type="ECO:0000256" key="2">
    <source>
        <dbReference type="ARBA" id="ARBA00005879"/>
    </source>
</evidence>
<evidence type="ECO:0000256" key="7">
    <source>
        <dbReference type="RuleBase" id="RU003960"/>
    </source>
</evidence>
<dbReference type="InterPro" id="IPR006362">
    <property type="entry name" value="Cbl_synth_CobM/CibF"/>
</dbReference>
<dbReference type="OrthoDB" id="9815856at2"/>
<dbReference type="UniPathway" id="UPA00148"/>
<proteinExistence type="inferred from homology"/>
<dbReference type="RefSeq" id="WP_104936233.1">
    <property type="nucleotide sequence ID" value="NZ_CP021255.1"/>
</dbReference>
<dbReference type="GO" id="GO:0009236">
    <property type="term" value="P:cobalamin biosynthetic process"/>
    <property type="evidence" value="ECO:0007669"/>
    <property type="project" value="UniProtKB-UniPathway"/>
</dbReference>
<keyword evidence="3" id="KW-0169">Cobalamin biosynthesis</keyword>
<dbReference type="Pfam" id="PF00590">
    <property type="entry name" value="TP_methylase"/>
    <property type="match status" value="1"/>
</dbReference>
<name>A0A2L1GMQ7_9BACT</name>
<dbReference type="NCBIfam" id="TIGR01465">
    <property type="entry name" value="cobM_cbiF"/>
    <property type="match status" value="1"/>
</dbReference>
<evidence type="ECO:0000256" key="5">
    <source>
        <dbReference type="ARBA" id="ARBA00022679"/>
    </source>
</evidence>
<evidence type="ECO:0000313" key="9">
    <source>
        <dbReference type="EMBL" id="AVD70953.1"/>
    </source>
</evidence>
<keyword evidence="4 7" id="KW-0489">Methyltransferase</keyword>
<dbReference type="EMBL" id="CP021255">
    <property type="protein sequence ID" value="AVD70953.1"/>
    <property type="molecule type" value="Genomic_DNA"/>
</dbReference>
<dbReference type="PROSITE" id="PS00840">
    <property type="entry name" value="SUMT_2"/>
    <property type="match status" value="1"/>
</dbReference>
<sequence>MKTEKIWFVGAGPGDPELLTLKGRRLLDGADLVVYAGSLVNPALLAGIRAECHDSAGLTLAEIMALMIPACRAGKQVVRLHTGDPAMYGAVREQMQWLARERIACEVVPGVSSAFAAAAAVQAELTVPEMTQTVILTRQEGRTPVPERESLQRLAAIGASMCIFLSVGLMDSVVADLLAGGVYTHATPVAVVARASWPDERILRGTLGDIAEKVAAAGISKTAMILVGPALGSAETASRLYAADFSHGCRG</sequence>
<dbReference type="Gene3D" id="3.30.950.10">
    <property type="entry name" value="Methyltransferase, Cobalt-precorrin-4 Transmethylase, Domain 2"/>
    <property type="match status" value="1"/>
</dbReference>
<evidence type="ECO:0000313" key="10">
    <source>
        <dbReference type="Proteomes" id="UP000239867"/>
    </source>
</evidence>
<dbReference type="KEGG" id="deo:CAY53_05205"/>
<evidence type="ECO:0000259" key="8">
    <source>
        <dbReference type="Pfam" id="PF00590"/>
    </source>
</evidence>
<dbReference type="InterPro" id="IPR050161">
    <property type="entry name" value="Siro_Cobalamin_biosynth"/>
</dbReference>
<dbReference type="GO" id="GO:0032259">
    <property type="term" value="P:methylation"/>
    <property type="evidence" value="ECO:0007669"/>
    <property type="project" value="UniProtKB-KW"/>
</dbReference>
<organism evidence="9 10">
    <name type="scientific">Desulfobulbus oralis</name>
    <dbReference type="NCBI Taxonomy" id="1986146"/>
    <lineage>
        <taxon>Bacteria</taxon>
        <taxon>Pseudomonadati</taxon>
        <taxon>Thermodesulfobacteriota</taxon>
        <taxon>Desulfobulbia</taxon>
        <taxon>Desulfobulbales</taxon>
        <taxon>Desulfobulbaceae</taxon>
        <taxon>Desulfobulbus</taxon>
    </lineage>
</organism>
<dbReference type="PANTHER" id="PTHR45790">
    <property type="entry name" value="SIROHEME SYNTHASE-RELATED"/>
    <property type="match status" value="1"/>
</dbReference>
<dbReference type="AlphaFoldDB" id="A0A2L1GMQ7"/>